<dbReference type="Proteomes" id="UP001476798">
    <property type="component" value="Unassembled WGS sequence"/>
</dbReference>
<reference evidence="1 2" key="1">
    <citation type="submission" date="2021-06" db="EMBL/GenBank/DDBJ databases">
        <authorList>
            <person name="Palmer J.M."/>
        </authorList>
    </citation>
    <scope>NUCLEOTIDE SEQUENCE [LARGE SCALE GENOMIC DNA]</scope>
    <source>
        <strain evidence="1 2">GA_2019</strain>
        <tissue evidence="1">Muscle</tissue>
    </source>
</reference>
<comment type="caution">
    <text evidence="1">The sequence shown here is derived from an EMBL/GenBank/DDBJ whole genome shotgun (WGS) entry which is preliminary data.</text>
</comment>
<keyword evidence="2" id="KW-1185">Reference proteome</keyword>
<evidence type="ECO:0000313" key="2">
    <source>
        <dbReference type="Proteomes" id="UP001476798"/>
    </source>
</evidence>
<dbReference type="EMBL" id="JAHRIO010063309">
    <property type="protein sequence ID" value="MEQ2179580.1"/>
    <property type="molecule type" value="Genomic_DNA"/>
</dbReference>
<accession>A0ABV0P803</accession>
<evidence type="ECO:0000313" key="1">
    <source>
        <dbReference type="EMBL" id="MEQ2179580.1"/>
    </source>
</evidence>
<sequence length="133" mass="15197">NFTAEYLDPSPTEELLQMFRRRKFFQVESGPSFPEPGPQFFCYHVNLVRNAANLDVMLVLLISGQMFLSDVKPAVLVPCCRNLNADVSLLIRLSVLNPNPFLQQWKWSRVKASSCFFSPTKTSIDQISVCHEK</sequence>
<name>A0ABV0P803_9TELE</name>
<feature type="non-terminal residue" evidence="1">
    <location>
        <position position="1"/>
    </location>
</feature>
<protein>
    <submittedName>
        <fullName evidence="1">Uncharacterized protein</fullName>
    </submittedName>
</protein>
<organism evidence="1 2">
    <name type="scientific">Goodea atripinnis</name>
    <dbReference type="NCBI Taxonomy" id="208336"/>
    <lineage>
        <taxon>Eukaryota</taxon>
        <taxon>Metazoa</taxon>
        <taxon>Chordata</taxon>
        <taxon>Craniata</taxon>
        <taxon>Vertebrata</taxon>
        <taxon>Euteleostomi</taxon>
        <taxon>Actinopterygii</taxon>
        <taxon>Neopterygii</taxon>
        <taxon>Teleostei</taxon>
        <taxon>Neoteleostei</taxon>
        <taxon>Acanthomorphata</taxon>
        <taxon>Ovalentaria</taxon>
        <taxon>Atherinomorphae</taxon>
        <taxon>Cyprinodontiformes</taxon>
        <taxon>Goodeidae</taxon>
        <taxon>Goodea</taxon>
    </lineage>
</organism>
<gene>
    <name evidence="1" type="ORF">GOODEAATRI_026656</name>
</gene>
<proteinExistence type="predicted"/>